<feature type="compositionally biased region" description="Polar residues" evidence="1">
    <location>
        <begin position="1"/>
        <end position="16"/>
    </location>
</feature>
<evidence type="ECO:0000313" key="2">
    <source>
        <dbReference type="EMBL" id="KAG2947157.1"/>
    </source>
</evidence>
<accession>A0A8T1E2L5</accession>
<feature type="compositionally biased region" description="Basic and acidic residues" evidence="1">
    <location>
        <begin position="51"/>
        <end position="60"/>
    </location>
</feature>
<organism evidence="2 3">
    <name type="scientific">Phytophthora cactorum</name>
    <dbReference type="NCBI Taxonomy" id="29920"/>
    <lineage>
        <taxon>Eukaryota</taxon>
        <taxon>Sar</taxon>
        <taxon>Stramenopiles</taxon>
        <taxon>Oomycota</taxon>
        <taxon>Peronosporomycetes</taxon>
        <taxon>Peronosporales</taxon>
        <taxon>Peronosporaceae</taxon>
        <taxon>Phytophthora</taxon>
    </lineage>
</organism>
<protein>
    <submittedName>
        <fullName evidence="2">Uncharacterized protein</fullName>
    </submittedName>
</protein>
<dbReference type="AlphaFoldDB" id="A0A8T1E2L5"/>
<dbReference type="Proteomes" id="UP000736787">
    <property type="component" value="Unassembled WGS sequence"/>
</dbReference>
<feature type="region of interest" description="Disordered" evidence="1">
    <location>
        <begin position="1"/>
        <end position="71"/>
    </location>
</feature>
<sequence length="71" mass="7462">MLSEQAGTPPTDSDSVSGRVIHQNKWRADPSVVSGTSSGSEDSSRGAEMIKIPELEDASKGMRAFTSGYSS</sequence>
<comment type="caution">
    <text evidence="2">The sequence shown here is derived from an EMBL/GenBank/DDBJ whole genome shotgun (WGS) entry which is preliminary data.</text>
</comment>
<feature type="compositionally biased region" description="Low complexity" evidence="1">
    <location>
        <begin position="31"/>
        <end position="41"/>
    </location>
</feature>
<gene>
    <name evidence="2" type="ORF">PC117_g7014</name>
</gene>
<evidence type="ECO:0000256" key="1">
    <source>
        <dbReference type="SAM" id="MobiDB-lite"/>
    </source>
</evidence>
<evidence type="ECO:0000313" key="3">
    <source>
        <dbReference type="Proteomes" id="UP000736787"/>
    </source>
</evidence>
<proteinExistence type="predicted"/>
<name>A0A8T1E2L5_9STRA</name>
<reference evidence="2" key="1">
    <citation type="submission" date="2018-10" db="EMBL/GenBank/DDBJ databases">
        <title>Effector identification in a new, highly contiguous assembly of the strawberry crown rot pathogen Phytophthora cactorum.</title>
        <authorList>
            <person name="Armitage A.D."/>
            <person name="Nellist C.F."/>
            <person name="Bates H."/>
            <person name="Vickerstaff R.J."/>
            <person name="Harrison R.J."/>
        </authorList>
    </citation>
    <scope>NUCLEOTIDE SEQUENCE</scope>
    <source>
        <strain evidence="2">4040</strain>
    </source>
</reference>
<dbReference type="EMBL" id="RCMK01000139">
    <property type="protein sequence ID" value="KAG2947157.1"/>
    <property type="molecule type" value="Genomic_DNA"/>
</dbReference>